<dbReference type="InParanoid" id="A0A369JII9"/>
<dbReference type="AlphaFoldDB" id="A0A369JII9"/>
<organism evidence="1 2">
    <name type="scientific">Hypsizygus marmoreus</name>
    <name type="common">White beech mushroom</name>
    <name type="synonym">Agaricus marmoreus</name>
    <dbReference type="NCBI Taxonomy" id="39966"/>
    <lineage>
        <taxon>Eukaryota</taxon>
        <taxon>Fungi</taxon>
        <taxon>Dikarya</taxon>
        <taxon>Basidiomycota</taxon>
        <taxon>Agaricomycotina</taxon>
        <taxon>Agaricomycetes</taxon>
        <taxon>Agaricomycetidae</taxon>
        <taxon>Agaricales</taxon>
        <taxon>Tricholomatineae</taxon>
        <taxon>Lyophyllaceae</taxon>
        <taxon>Hypsizygus</taxon>
    </lineage>
</organism>
<keyword evidence="2" id="KW-1185">Reference proteome</keyword>
<protein>
    <submittedName>
        <fullName evidence="1">Uncharacterized protein</fullName>
    </submittedName>
</protein>
<gene>
    <name evidence="1" type="ORF">Hypma_013365</name>
</gene>
<accession>A0A369JII9</accession>
<dbReference type="Proteomes" id="UP000076154">
    <property type="component" value="Unassembled WGS sequence"/>
</dbReference>
<reference evidence="1" key="1">
    <citation type="submission" date="2018-04" db="EMBL/GenBank/DDBJ databases">
        <title>Whole genome sequencing of Hypsizygus marmoreus.</title>
        <authorList>
            <person name="Choi I.-G."/>
            <person name="Min B."/>
            <person name="Kim J.-G."/>
            <person name="Kim S."/>
            <person name="Oh Y.-L."/>
            <person name="Kong W.-S."/>
            <person name="Park H."/>
            <person name="Jeong J."/>
            <person name="Song E.-S."/>
        </authorList>
    </citation>
    <scope>NUCLEOTIDE SEQUENCE [LARGE SCALE GENOMIC DNA]</scope>
    <source>
        <strain evidence="1">51987-8</strain>
    </source>
</reference>
<evidence type="ECO:0000313" key="1">
    <source>
        <dbReference type="EMBL" id="RDB19533.1"/>
    </source>
</evidence>
<proteinExistence type="predicted"/>
<evidence type="ECO:0000313" key="2">
    <source>
        <dbReference type="Proteomes" id="UP000076154"/>
    </source>
</evidence>
<sequence>MSGIVNMLSAPAAHLQVPGENLMFYRIQDGCFAYFYEVSNHPLTQGHHPELMRWTFVYLQDMYLPTMAEELEFEKLLTVKLGTDDMIVKTGLFEMVPNDCIYAHDLYSTKSLESDILQVLCIDSYVLLPPDLIAELLQVWQDILGPEDEITFTSVQFKCDPGIIRVKNS</sequence>
<dbReference type="OrthoDB" id="3051935at2759"/>
<comment type="caution">
    <text evidence="1">The sequence shown here is derived from an EMBL/GenBank/DDBJ whole genome shotgun (WGS) entry which is preliminary data.</text>
</comment>
<name>A0A369JII9_HYPMA</name>
<dbReference type="EMBL" id="LUEZ02000079">
    <property type="protein sequence ID" value="RDB19533.1"/>
    <property type="molecule type" value="Genomic_DNA"/>
</dbReference>